<proteinExistence type="predicted"/>
<keyword evidence="2" id="KW-0694">RNA-binding</keyword>
<keyword evidence="3" id="KW-0143">Chaperone</keyword>
<dbReference type="Pfam" id="PF04352">
    <property type="entry name" value="ProQ"/>
    <property type="match status" value="1"/>
</dbReference>
<comment type="caution">
    <text evidence="5">The sequence shown here is derived from an EMBL/GenBank/DDBJ whole genome shotgun (WGS) entry which is preliminary data.</text>
</comment>
<evidence type="ECO:0000313" key="5">
    <source>
        <dbReference type="EMBL" id="MBD2799125.1"/>
    </source>
</evidence>
<accession>A0AAW3YMD2</accession>
<dbReference type="Proteomes" id="UP001193920">
    <property type="component" value="Unassembled WGS sequence"/>
</dbReference>
<dbReference type="RefSeq" id="WP_323863371.1">
    <property type="nucleotide sequence ID" value="NZ_JACXBF010000044.1"/>
</dbReference>
<dbReference type="SUPFAM" id="SSF48657">
    <property type="entry name" value="FinO-like"/>
    <property type="match status" value="1"/>
</dbReference>
<dbReference type="AlphaFoldDB" id="A0AAW3YMD2"/>
<protein>
    <submittedName>
        <fullName evidence="5">ProQ/FinO family protein</fullName>
    </submittedName>
</protein>
<dbReference type="SMART" id="SM00945">
    <property type="entry name" value="ProQ"/>
    <property type="match status" value="1"/>
</dbReference>
<dbReference type="GO" id="GO:0034057">
    <property type="term" value="F:RNA strand-exchange activity"/>
    <property type="evidence" value="ECO:0007669"/>
    <property type="project" value="InterPro"/>
</dbReference>
<evidence type="ECO:0000256" key="2">
    <source>
        <dbReference type="ARBA" id="ARBA00022884"/>
    </source>
</evidence>
<dbReference type="InterPro" id="IPR023529">
    <property type="entry name" value="ProQ"/>
</dbReference>
<reference evidence="5" key="2">
    <citation type="journal article" date="2024" name="Toxins">
        <title>Genome Sequence Analysis of Native Xenorhabdus Strains Isolated from Entomopathogenic Nematodes in Argentina.</title>
        <authorList>
            <person name="Palma L."/>
            <person name="Frizzo L."/>
            <person name="Kaiser S."/>
            <person name="Berry C."/>
            <person name="Caballero P."/>
            <person name="Bode H.B."/>
            <person name="Del Valle E.E."/>
        </authorList>
    </citation>
    <scope>NUCLEOTIDE SEQUENCE</scope>
    <source>
        <strain evidence="5">M</strain>
    </source>
</reference>
<reference evidence="5" key="1">
    <citation type="submission" date="2020-09" db="EMBL/GenBank/DDBJ databases">
        <authorList>
            <person name="Palma L."/>
            <person name="Caballero P."/>
            <person name="Berry C."/>
            <person name="Del Valle E."/>
        </authorList>
    </citation>
    <scope>NUCLEOTIDE SEQUENCE</scope>
    <source>
        <strain evidence="5">M</strain>
    </source>
</reference>
<dbReference type="InterPro" id="IPR016103">
    <property type="entry name" value="ProQ/FinO"/>
</dbReference>
<dbReference type="InterPro" id="IPR036442">
    <property type="entry name" value="ProQ/FinO_sf"/>
</dbReference>
<evidence type="ECO:0000256" key="1">
    <source>
        <dbReference type="ARBA" id="ARBA00022490"/>
    </source>
</evidence>
<feature type="domain" description="ProQ/FinO" evidence="4">
    <location>
        <begin position="19"/>
        <end position="130"/>
    </location>
</feature>
<keyword evidence="1" id="KW-0963">Cytoplasm</keyword>
<name>A0AAW3YMD2_9GAMM</name>
<organism evidence="5">
    <name type="scientific">Xenorhabdus szentirmaii</name>
    <dbReference type="NCBI Taxonomy" id="290112"/>
    <lineage>
        <taxon>Bacteria</taxon>
        <taxon>Pseudomonadati</taxon>
        <taxon>Pseudomonadota</taxon>
        <taxon>Gammaproteobacteria</taxon>
        <taxon>Enterobacterales</taxon>
        <taxon>Morganellaceae</taxon>
        <taxon>Xenorhabdus</taxon>
    </lineage>
</organism>
<dbReference type="GO" id="GO:0010608">
    <property type="term" value="P:post-transcriptional regulation of gene expression"/>
    <property type="evidence" value="ECO:0007669"/>
    <property type="project" value="InterPro"/>
</dbReference>
<dbReference type="Gene3D" id="1.10.1710.10">
    <property type="entry name" value="ProQ/FinO domain"/>
    <property type="match status" value="1"/>
</dbReference>
<evidence type="ECO:0000259" key="4">
    <source>
        <dbReference type="SMART" id="SM00945"/>
    </source>
</evidence>
<gene>
    <name evidence="5" type="ORF">ID854_01280</name>
</gene>
<evidence type="ECO:0000256" key="3">
    <source>
        <dbReference type="ARBA" id="ARBA00023186"/>
    </source>
</evidence>
<dbReference type="GO" id="GO:0005829">
    <property type="term" value="C:cytosol"/>
    <property type="evidence" value="ECO:0007669"/>
    <property type="project" value="TreeGrafter"/>
</dbReference>
<dbReference type="PANTHER" id="PTHR38106">
    <property type="entry name" value="RNA CHAPERONE PROQ"/>
    <property type="match status" value="1"/>
</dbReference>
<dbReference type="PANTHER" id="PTHR38106:SF1">
    <property type="entry name" value="RNA CHAPERONE PROQ"/>
    <property type="match status" value="1"/>
</dbReference>
<dbReference type="EMBL" id="JACXBF010000044">
    <property type="protein sequence ID" value="MBD2799125.1"/>
    <property type="molecule type" value="Genomic_DNA"/>
</dbReference>
<sequence>MKQDQDKNSTMATREEKKQEMREARALLEGFWPTLFCYRVPRPLKVGMLDDLISDAKARGLPFDKEILRKALVNYTCRYRYQKTLAKGGKRYGLDGKADGVVTDEQQAYAKGLIVRRDAKAAQAKNAKKG</sequence>
<dbReference type="GO" id="GO:0033592">
    <property type="term" value="F:RNA strand annealing activity"/>
    <property type="evidence" value="ECO:0007669"/>
    <property type="project" value="InterPro"/>
</dbReference>